<organism evidence="7 8">
    <name type="scientific">Herbaspirillum rubrisubalbicans</name>
    <dbReference type="NCBI Taxonomy" id="80842"/>
    <lineage>
        <taxon>Bacteria</taxon>
        <taxon>Pseudomonadati</taxon>
        <taxon>Pseudomonadota</taxon>
        <taxon>Betaproteobacteria</taxon>
        <taxon>Burkholderiales</taxon>
        <taxon>Oxalobacteraceae</taxon>
        <taxon>Herbaspirillum</taxon>
    </lineage>
</organism>
<dbReference type="Gene3D" id="3.30.870.10">
    <property type="entry name" value="Endonuclease Chain A"/>
    <property type="match status" value="2"/>
</dbReference>
<evidence type="ECO:0000313" key="7">
    <source>
        <dbReference type="EMBL" id="RAM65845.1"/>
    </source>
</evidence>
<dbReference type="PANTHER" id="PTHR18896:SF76">
    <property type="entry name" value="PHOSPHOLIPASE"/>
    <property type="match status" value="1"/>
</dbReference>
<sequence>MSYLNDQHYREINNILGTGYAAKSSVTSSIWINDQNVFAPKRDGNAIHAFTTGKAYFADLIEKIEGATKEICIAGWQINWDAMLAPGKRLYDVLLSAARKPGMKIYIMPWDDTRPVRTYDDPTLIVIDTINGEPGVAPGTVRGVVSHSFNRENAKYFSHHQKSVIIDRRYAYVGGIDVAYGRYDDEHYSLKCDAEGREVMNRYNPCIPPLKNVSMMDTVNPNAIFRSKRNPSAEQEKAYTQANGLPSELAKIKAGKWQVPYADPGFFDIASNGAGYDSPLRKTLDPARQPRMPWQDVHARVEGPCVYDFMRNFTKRWAVSNGAPIRFTEQAGDFPPVGSSMIQVLRTAPAGLVAKEDNSPLRGASLRQKEDHIKKAMLNLISKANHFIYIENQFFVGDLGRPVYAVPDDGGALSPAARFINTQKGKLSMYSEVGLRMTDDTKDAKKMYDPPTNEICKALVERIQRAILNEDPQPFHVYITLPVHPEGDFMTTASVAVQVFWTMQTISFGTNSLLNGIRRGLLAKRLRDQKKPYKHILLETQKDFGKELDEIALEDCFDYVTLLNLRSWTKLGERYVTEQIYVHTKLMIVDDLYALFGSANINDRSLNGEGDSEIAVLVADKENARADICGDGVPRPVRNFAHKLRMDIWEKLFGISGNGSVQPGPKAASNLKMAIEKPGAPASWKAIQKQAEVNAAAYEKVFDYVPRNWSIQDGERVPCSIIPNWDVSRFNPDIQNAPLLEPYGFDSPTSTMEVQKAVKGAPSSLLPSEDKFWDKPHHDAQSVNSLALVAGFITALPIYWTKDEKNNFKYPTTLIGNVEENRERPIDSEKAGEMMTAGNSNLDDLNRGAV</sequence>
<dbReference type="InterPro" id="IPR015679">
    <property type="entry name" value="PLipase_D_fam"/>
</dbReference>
<dbReference type="CDD" id="cd09141">
    <property type="entry name" value="PLDc_vPLD1_2_yPLD_like_2"/>
    <property type="match status" value="1"/>
</dbReference>
<keyword evidence="4" id="KW-0443">Lipid metabolism</keyword>
<keyword evidence="2" id="KW-0677">Repeat</keyword>
<dbReference type="SMART" id="SM00155">
    <property type="entry name" value="PLDc"/>
    <property type="match status" value="2"/>
</dbReference>
<evidence type="ECO:0000256" key="3">
    <source>
        <dbReference type="ARBA" id="ARBA00022801"/>
    </source>
</evidence>
<evidence type="ECO:0000256" key="1">
    <source>
        <dbReference type="ARBA" id="ARBA00000798"/>
    </source>
</evidence>
<keyword evidence="3" id="KW-0378">Hydrolase</keyword>
<comment type="caution">
    <text evidence="7">The sequence shown here is derived from an EMBL/GenBank/DDBJ whole genome shotgun (WGS) entry which is preliminary data.</text>
</comment>
<accession>A0ABX9C6A6</accession>
<dbReference type="RefSeq" id="WP_112067895.1">
    <property type="nucleotide sequence ID" value="NZ_JUGD01000005.1"/>
</dbReference>
<evidence type="ECO:0000256" key="5">
    <source>
        <dbReference type="SAM" id="MobiDB-lite"/>
    </source>
</evidence>
<gene>
    <name evidence="7" type="ORF">RB24_04925</name>
</gene>
<feature type="region of interest" description="Disordered" evidence="5">
    <location>
        <begin position="821"/>
        <end position="850"/>
    </location>
</feature>
<reference evidence="7 8" key="1">
    <citation type="submission" date="2014-12" db="EMBL/GenBank/DDBJ databases">
        <title>Complete genome sequence of Herbaspirillum rubrisubalbicans Os38.</title>
        <authorList>
            <person name="Chen M."/>
            <person name="An Q."/>
        </authorList>
    </citation>
    <scope>NUCLEOTIDE SEQUENCE [LARGE SCALE GENOMIC DNA]</scope>
    <source>
        <strain evidence="7 8">Os38</strain>
    </source>
</reference>
<dbReference type="PROSITE" id="PS50035">
    <property type="entry name" value="PLD"/>
    <property type="match status" value="2"/>
</dbReference>
<dbReference type="Proteomes" id="UP000248631">
    <property type="component" value="Unassembled WGS sequence"/>
</dbReference>
<dbReference type="Pfam" id="PF00614">
    <property type="entry name" value="PLDc"/>
    <property type="match status" value="2"/>
</dbReference>
<dbReference type="CDD" id="cd09104">
    <property type="entry name" value="PLDc_vPLD1_2_like_1"/>
    <property type="match status" value="1"/>
</dbReference>
<evidence type="ECO:0000313" key="8">
    <source>
        <dbReference type="Proteomes" id="UP000248631"/>
    </source>
</evidence>
<evidence type="ECO:0000259" key="6">
    <source>
        <dbReference type="PROSITE" id="PS50035"/>
    </source>
</evidence>
<feature type="domain" description="PLD phosphodiesterase" evidence="6">
    <location>
        <begin position="155"/>
        <end position="182"/>
    </location>
</feature>
<feature type="compositionally biased region" description="Basic and acidic residues" evidence="5">
    <location>
        <begin position="821"/>
        <end position="832"/>
    </location>
</feature>
<dbReference type="InterPro" id="IPR001736">
    <property type="entry name" value="PLipase_D/transphosphatidylase"/>
</dbReference>
<evidence type="ECO:0000256" key="4">
    <source>
        <dbReference type="ARBA" id="ARBA00023098"/>
    </source>
</evidence>
<dbReference type="SUPFAM" id="SSF56024">
    <property type="entry name" value="Phospholipase D/nuclease"/>
    <property type="match status" value="2"/>
</dbReference>
<dbReference type="PANTHER" id="PTHR18896">
    <property type="entry name" value="PHOSPHOLIPASE D"/>
    <property type="match status" value="1"/>
</dbReference>
<name>A0ABX9C6A6_9BURK</name>
<proteinExistence type="predicted"/>
<keyword evidence="8" id="KW-1185">Reference proteome</keyword>
<protein>
    <recommendedName>
        <fullName evidence="6">PLD phosphodiesterase domain-containing protein</fullName>
    </recommendedName>
</protein>
<dbReference type="EMBL" id="JUGD01000005">
    <property type="protein sequence ID" value="RAM65845.1"/>
    <property type="molecule type" value="Genomic_DNA"/>
</dbReference>
<feature type="domain" description="PLD phosphodiesterase" evidence="6">
    <location>
        <begin position="578"/>
        <end position="605"/>
    </location>
</feature>
<comment type="catalytic activity">
    <reaction evidence="1">
        <text>a 1,2-diacyl-sn-glycero-3-phosphocholine + H2O = a 1,2-diacyl-sn-glycero-3-phosphate + choline + H(+)</text>
        <dbReference type="Rhea" id="RHEA:14445"/>
        <dbReference type="ChEBI" id="CHEBI:15354"/>
        <dbReference type="ChEBI" id="CHEBI:15377"/>
        <dbReference type="ChEBI" id="CHEBI:15378"/>
        <dbReference type="ChEBI" id="CHEBI:57643"/>
        <dbReference type="ChEBI" id="CHEBI:58608"/>
        <dbReference type="EC" id="3.1.4.4"/>
    </reaction>
</comment>
<evidence type="ECO:0000256" key="2">
    <source>
        <dbReference type="ARBA" id="ARBA00022737"/>
    </source>
</evidence>